<dbReference type="GO" id="GO:0005886">
    <property type="term" value="C:plasma membrane"/>
    <property type="evidence" value="ECO:0007669"/>
    <property type="project" value="UniProtKB-SubCell"/>
</dbReference>
<evidence type="ECO:0000256" key="6">
    <source>
        <dbReference type="ARBA" id="ARBA00022989"/>
    </source>
</evidence>
<feature type="transmembrane region" description="Helical" evidence="8">
    <location>
        <begin position="47"/>
        <end position="66"/>
    </location>
</feature>
<feature type="transmembrane region" description="Helical" evidence="8">
    <location>
        <begin position="12"/>
        <end position="35"/>
    </location>
</feature>
<dbReference type="SUPFAM" id="SSF103473">
    <property type="entry name" value="MFS general substrate transporter"/>
    <property type="match status" value="2"/>
</dbReference>
<dbReference type="Gene3D" id="1.20.1720.10">
    <property type="entry name" value="Multidrug resistance protein D"/>
    <property type="match status" value="1"/>
</dbReference>
<proteinExistence type="inferred from homology"/>
<reference evidence="10" key="2">
    <citation type="submission" date="2020-09" db="EMBL/GenBank/DDBJ databases">
        <authorList>
            <person name="Sun Q."/>
            <person name="Zhou Y."/>
        </authorList>
    </citation>
    <scope>NUCLEOTIDE SEQUENCE</scope>
    <source>
        <strain evidence="10">CGMCC 4.7306</strain>
    </source>
</reference>
<feature type="transmembrane region" description="Helical" evidence="8">
    <location>
        <begin position="298"/>
        <end position="321"/>
    </location>
</feature>
<feature type="transmembrane region" description="Helical" evidence="8">
    <location>
        <begin position="136"/>
        <end position="158"/>
    </location>
</feature>
<feature type="transmembrane region" description="Helical" evidence="8">
    <location>
        <begin position="103"/>
        <end position="124"/>
    </location>
</feature>
<dbReference type="PROSITE" id="PS00217">
    <property type="entry name" value="SUGAR_TRANSPORT_2"/>
    <property type="match status" value="1"/>
</dbReference>
<evidence type="ECO:0000256" key="8">
    <source>
        <dbReference type="SAM" id="Phobius"/>
    </source>
</evidence>
<evidence type="ECO:0000259" key="9">
    <source>
        <dbReference type="PROSITE" id="PS50850"/>
    </source>
</evidence>
<evidence type="ECO:0000256" key="4">
    <source>
        <dbReference type="ARBA" id="ARBA00022475"/>
    </source>
</evidence>
<accession>A0A917W5X2</accession>
<evidence type="ECO:0000256" key="1">
    <source>
        <dbReference type="ARBA" id="ARBA00004651"/>
    </source>
</evidence>
<keyword evidence="3" id="KW-0813">Transport</keyword>
<comment type="subcellular location">
    <subcellularLocation>
        <location evidence="1">Cell membrane</location>
        <topology evidence="1">Multi-pass membrane protein</topology>
    </subcellularLocation>
</comment>
<evidence type="ECO:0000313" key="11">
    <source>
        <dbReference type="Proteomes" id="UP000613840"/>
    </source>
</evidence>
<dbReference type="RefSeq" id="WP_188895914.1">
    <property type="nucleotide sequence ID" value="NZ_BMMZ01000006.1"/>
</dbReference>
<evidence type="ECO:0000256" key="3">
    <source>
        <dbReference type="ARBA" id="ARBA00022448"/>
    </source>
</evidence>
<feature type="transmembrane region" description="Helical" evidence="8">
    <location>
        <begin position="428"/>
        <end position="450"/>
    </location>
</feature>
<evidence type="ECO:0000256" key="5">
    <source>
        <dbReference type="ARBA" id="ARBA00022692"/>
    </source>
</evidence>
<reference evidence="10" key="1">
    <citation type="journal article" date="2014" name="Int. J. Syst. Evol. Microbiol.">
        <title>Complete genome sequence of Corynebacterium casei LMG S-19264T (=DSM 44701T), isolated from a smear-ripened cheese.</title>
        <authorList>
            <consortium name="US DOE Joint Genome Institute (JGI-PGF)"/>
            <person name="Walter F."/>
            <person name="Albersmeier A."/>
            <person name="Kalinowski J."/>
            <person name="Ruckert C."/>
        </authorList>
    </citation>
    <scope>NUCLEOTIDE SEQUENCE</scope>
    <source>
        <strain evidence="10">CGMCC 4.7306</strain>
    </source>
</reference>
<dbReference type="PANTHER" id="PTHR23501:SF197">
    <property type="entry name" value="COMD"/>
    <property type="match status" value="1"/>
</dbReference>
<keyword evidence="4" id="KW-1003">Cell membrane</keyword>
<feature type="transmembrane region" description="Helical" evidence="8">
    <location>
        <begin position="333"/>
        <end position="353"/>
    </location>
</feature>
<dbReference type="PRINTS" id="PR01036">
    <property type="entry name" value="TCRTETB"/>
</dbReference>
<dbReference type="InterPro" id="IPR036259">
    <property type="entry name" value="MFS_trans_sf"/>
</dbReference>
<dbReference type="PANTHER" id="PTHR23501">
    <property type="entry name" value="MAJOR FACILITATOR SUPERFAMILY"/>
    <property type="match status" value="1"/>
</dbReference>
<dbReference type="FunFam" id="1.20.1720.10:FF:000004">
    <property type="entry name" value="EmrB/QacA family drug resistance transporter"/>
    <property type="match status" value="1"/>
</dbReference>
<dbReference type="GO" id="GO:0022857">
    <property type="term" value="F:transmembrane transporter activity"/>
    <property type="evidence" value="ECO:0007669"/>
    <property type="project" value="InterPro"/>
</dbReference>
<dbReference type="Proteomes" id="UP000613840">
    <property type="component" value="Unassembled WGS sequence"/>
</dbReference>
<feature type="transmembrane region" description="Helical" evidence="8">
    <location>
        <begin position="78"/>
        <end position="97"/>
    </location>
</feature>
<dbReference type="Pfam" id="PF07690">
    <property type="entry name" value="MFS_1"/>
    <property type="match status" value="1"/>
</dbReference>
<keyword evidence="6 8" id="KW-1133">Transmembrane helix</keyword>
<dbReference type="PROSITE" id="PS50850">
    <property type="entry name" value="MFS"/>
    <property type="match status" value="1"/>
</dbReference>
<keyword evidence="7 8" id="KW-0472">Membrane</keyword>
<dbReference type="EMBL" id="BMMZ01000006">
    <property type="protein sequence ID" value="GGL67332.1"/>
    <property type="molecule type" value="Genomic_DNA"/>
</dbReference>
<feature type="transmembrane region" description="Helical" evidence="8">
    <location>
        <begin position="269"/>
        <end position="292"/>
    </location>
</feature>
<dbReference type="Gene3D" id="1.20.1250.20">
    <property type="entry name" value="MFS general substrate transporter like domains"/>
    <property type="match status" value="1"/>
</dbReference>
<comment type="caution">
    <text evidence="10">The sequence shown here is derived from an EMBL/GenBank/DDBJ whole genome shotgun (WGS) entry which is preliminary data.</text>
</comment>
<dbReference type="InterPro" id="IPR005829">
    <property type="entry name" value="Sugar_transporter_CS"/>
</dbReference>
<name>A0A917W5X2_9ACTN</name>
<feature type="transmembrane region" description="Helical" evidence="8">
    <location>
        <begin position="230"/>
        <end position="248"/>
    </location>
</feature>
<dbReference type="InterPro" id="IPR020846">
    <property type="entry name" value="MFS_dom"/>
</dbReference>
<dbReference type="InterPro" id="IPR011701">
    <property type="entry name" value="MFS"/>
</dbReference>
<evidence type="ECO:0000313" key="10">
    <source>
        <dbReference type="EMBL" id="GGL67332.1"/>
    </source>
</evidence>
<feature type="transmembrane region" description="Helical" evidence="8">
    <location>
        <begin position="164"/>
        <end position="185"/>
    </location>
</feature>
<organism evidence="10 11">
    <name type="scientific">Microlunatus endophyticus</name>
    <dbReference type="NCBI Taxonomy" id="1716077"/>
    <lineage>
        <taxon>Bacteria</taxon>
        <taxon>Bacillati</taxon>
        <taxon>Actinomycetota</taxon>
        <taxon>Actinomycetes</taxon>
        <taxon>Propionibacteriales</taxon>
        <taxon>Propionibacteriaceae</taxon>
        <taxon>Microlunatus</taxon>
    </lineage>
</organism>
<gene>
    <name evidence="10" type="ORF">GCM10011575_27280</name>
</gene>
<evidence type="ECO:0000256" key="2">
    <source>
        <dbReference type="ARBA" id="ARBA00007520"/>
    </source>
</evidence>
<feature type="transmembrane region" description="Helical" evidence="8">
    <location>
        <begin position="197"/>
        <end position="218"/>
    </location>
</feature>
<feature type="transmembrane region" description="Helical" evidence="8">
    <location>
        <begin position="359"/>
        <end position="381"/>
    </location>
</feature>
<feature type="transmembrane region" description="Helical" evidence="8">
    <location>
        <begin position="401"/>
        <end position="422"/>
    </location>
</feature>
<dbReference type="AlphaFoldDB" id="A0A917W5X2"/>
<evidence type="ECO:0000256" key="7">
    <source>
        <dbReference type="ARBA" id="ARBA00023136"/>
    </source>
</evidence>
<keyword evidence="11" id="KW-1185">Reference proteome</keyword>
<comment type="similarity">
    <text evidence="2">Belongs to the major facilitator superfamily. TCR/Tet family.</text>
</comment>
<protein>
    <recommendedName>
        <fullName evidence="9">Major facilitator superfamily (MFS) profile domain-containing protein</fullName>
    </recommendedName>
</protein>
<sequence length="473" mass="48916">MSTSRTTSRIGVVLVPLMLVLFISNLDQTIVATALPSIGRALGSLGAAPWVATSYLVTSAVTTLIFGKLGDTHGRKGVFLIAIGIFLIGSALSAFAPSMGWLIAFRALQGIGGGGLNSLVMAIIGELVPPRDRSKYQAATGIVATVALIGGPLLGGLFADAIGWQWIFLVNLPVGVLAFVITAARVQLARPESSHRVDILGGIVVAVLSSAVILSTSLAGDGILGWGSPWMLALVGVAVVSLIGFLLIERRAAEPILPLGLFRSSIFSISAAQFFIATLVLFVGMLYVPLYVEGVRHLSAFVAGLFLIPELVGLIVATSIAGPMISRTGRYKIYPIIGAILAGVSMAVIGMLIGHASVWLLIIPLFFAGAGIGFFVQVSVLAGQNAVAYRHIGVATGALNFFKSIGGALGSAAFGAILIAAGGAVSTAAFSAVFFWTVPFMAIALVLGIVMDEKPLSAEMVEVAEGKIEVPEY</sequence>
<keyword evidence="5 8" id="KW-0812">Transmembrane</keyword>
<feature type="domain" description="Major facilitator superfamily (MFS) profile" evidence="9">
    <location>
        <begin position="13"/>
        <end position="456"/>
    </location>
</feature>